<evidence type="ECO:0000313" key="12">
    <source>
        <dbReference type="Proteomes" id="UP000241048"/>
    </source>
</evidence>
<keyword evidence="2 8" id="KW-0820">tRNA-binding</keyword>
<dbReference type="AlphaFoldDB" id="A0A2T3FR38"/>
<dbReference type="InterPro" id="IPR027437">
    <property type="entry name" value="Rbsml_uS13_C"/>
</dbReference>
<gene>
    <name evidence="8" type="primary">rpsM</name>
    <name evidence="11" type="ORF">C7U56_07575</name>
</gene>
<comment type="subunit">
    <text evidence="8">Part of the 30S ribosomal subunit. Forms a loose heterodimer with protein S19. Forms two bridges to the 50S subunit in the 70S ribosome.</text>
</comment>
<dbReference type="RefSeq" id="WP_022360551.1">
    <property type="nucleotide sequence ID" value="NZ_CAUWBW010000013.1"/>
</dbReference>
<keyword evidence="4 8" id="KW-0694">RNA-binding</keyword>
<sequence>MARISGVDLPREKRVEIGLTYIYGIGRASAARILAEAEVNPDTRVKDLTDDEVKKLAAIIADSQVVEGDLRREIAMNIKRLQEIGCYRGIRHRKSLPVRGQKTKTNARTRKGPRKTVANKKK</sequence>
<name>A0A2T3FR38_9CLOT</name>
<dbReference type="NCBIfam" id="TIGR03631">
    <property type="entry name" value="uS13_bact"/>
    <property type="match status" value="1"/>
</dbReference>
<dbReference type="FunFam" id="4.10.910.10:FF:000001">
    <property type="entry name" value="30S ribosomal protein S13"/>
    <property type="match status" value="1"/>
</dbReference>
<protein>
    <recommendedName>
        <fullName evidence="7 8">Small ribosomal subunit protein uS13</fullName>
    </recommendedName>
</protein>
<feature type="region of interest" description="Disordered" evidence="10">
    <location>
        <begin position="95"/>
        <end position="122"/>
    </location>
</feature>
<keyword evidence="3 8" id="KW-0699">rRNA-binding</keyword>
<dbReference type="Gene3D" id="1.10.8.50">
    <property type="match status" value="1"/>
</dbReference>
<dbReference type="HAMAP" id="MF_01315">
    <property type="entry name" value="Ribosomal_uS13"/>
    <property type="match status" value="1"/>
</dbReference>
<comment type="function">
    <text evidence="8">Located at the top of the head of the 30S subunit, it contacts several helices of the 16S rRNA. In the 70S ribosome it contacts the 23S rRNA (bridge B1a) and protein L5 of the 50S subunit (bridge B1b), connecting the 2 subunits; these bridges are implicated in subunit movement. Contacts the tRNAs in the A and P-sites.</text>
</comment>
<evidence type="ECO:0000256" key="2">
    <source>
        <dbReference type="ARBA" id="ARBA00022555"/>
    </source>
</evidence>
<keyword evidence="5 8" id="KW-0689">Ribosomal protein</keyword>
<dbReference type="InterPro" id="IPR010979">
    <property type="entry name" value="Ribosomal_uS13-like_H2TH"/>
</dbReference>
<dbReference type="SUPFAM" id="SSF46946">
    <property type="entry name" value="S13-like H2TH domain"/>
    <property type="match status" value="1"/>
</dbReference>
<evidence type="ECO:0000256" key="5">
    <source>
        <dbReference type="ARBA" id="ARBA00022980"/>
    </source>
</evidence>
<dbReference type="PANTHER" id="PTHR10871">
    <property type="entry name" value="30S RIBOSOMAL PROTEIN S13/40S RIBOSOMAL PROTEIN S18"/>
    <property type="match status" value="1"/>
</dbReference>
<evidence type="ECO:0000256" key="6">
    <source>
        <dbReference type="ARBA" id="ARBA00023274"/>
    </source>
</evidence>
<comment type="similarity">
    <text evidence="1 8 9">Belongs to the universal ribosomal protein uS13 family.</text>
</comment>
<dbReference type="GO" id="GO:0015935">
    <property type="term" value="C:small ribosomal subunit"/>
    <property type="evidence" value="ECO:0007669"/>
    <property type="project" value="TreeGrafter"/>
</dbReference>
<dbReference type="FunFam" id="1.10.8.50:FF:000001">
    <property type="entry name" value="30S ribosomal protein S13"/>
    <property type="match status" value="1"/>
</dbReference>
<dbReference type="GO" id="GO:0003735">
    <property type="term" value="F:structural constituent of ribosome"/>
    <property type="evidence" value="ECO:0007669"/>
    <property type="project" value="InterPro"/>
</dbReference>
<dbReference type="Proteomes" id="UP000241048">
    <property type="component" value="Unassembled WGS sequence"/>
</dbReference>
<evidence type="ECO:0000256" key="4">
    <source>
        <dbReference type="ARBA" id="ARBA00022884"/>
    </source>
</evidence>
<organism evidence="11 12">
    <name type="scientific">Clostridium fessum</name>
    <dbReference type="NCBI Taxonomy" id="2126740"/>
    <lineage>
        <taxon>Bacteria</taxon>
        <taxon>Bacillati</taxon>
        <taxon>Bacillota</taxon>
        <taxon>Clostridia</taxon>
        <taxon>Eubacteriales</taxon>
        <taxon>Clostridiaceae</taxon>
        <taxon>Clostridium</taxon>
    </lineage>
</organism>
<dbReference type="EMBL" id="PYLO01000002">
    <property type="protein sequence ID" value="PST37721.1"/>
    <property type="molecule type" value="Genomic_DNA"/>
</dbReference>
<dbReference type="InterPro" id="IPR019980">
    <property type="entry name" value="Ribosomal_uS13_bac-type"/>
</dbReference>
<dbReference type="GO" id="GO:0000049">
    <property type="term" value="F:tRNA binding"/>
    <property type="evidence" value="ECO:0007669"/>
    <property type="project" value="UniProtKB-UniRule"/>
</dbReference>
<reference evidence="11 12" key="1">
    <citation type="submission" date="2018-03" db="EMBL/GenBank/DDBJ databases">
        <title>Lachnoclostridium SNUG30386 gen.nov., sp.nov., isolated from human faeces.</title>
        <authorList>
            <person name="Seo B."/>
            <person name="Jeon K."/>
            <person name="Ko G."/>
        </authorList>
    </citation>
    <scope>NUCLEOTIDE SEQUENCE [LARGE SCALE GENOMIC DNA]</scope>
    <source>
        <strain evidence="11 12">SNUG30386</strain>
    </source>
</reference>
<comment type="caution">
    <text evidence="11">The sequence shown here is derived from an EMBL/GenBank/DDBJ whole genome shotgun (WGS) entry which is preliminary data.</text>
</comment>
<dbReference type="PROSITE" id="PS50159">
    <property type="entry name" value="RIBOSOMAL_S13_2"/>
    <property type="match status" value="1"/>
</dbReference>
<proteinExistence type="inferred from homology"/>
<dbReference type="GO" id="GO:0006412">
    <property type="term" value="P:translation"/>
    <property type="evidence" value="ECO:0007669"/>
    <property type="project" value="UniProtKB-UniRule"/>
</dbReference>
<evidence type="ECO:0000256" key="9">
    <source>
        <dbReference type="RuleBase" id="RU003830"/>
    </source>
</evidence>
<dbReference type="GO" id="GO:0019843">
    <property type="term" value="F:rRNA binding"/>
    <property type="evidence" value="ECO:0007669"/>
    <property type="project" value="UniProtKB-UniRule"/>
</dbReference>
<evidence type="ECO:0000256" key="8">
    <source>
        <dbReference type="HAMAP-Rule" id="MF_01315"/>
    </source>
</evidence>
<keyword evidence="12" id="KW-1185">Reference proteome</keyword>
<evidence type="ECO:0000256" key="1">
    <source>
        <dbReference type="ARBA" id="ARBA00008080"/>
    </source>
</evidence>
<keyword evidence="6 8" id="KW-0687">Ribonucleoprotein</keyword>
<dbReference type="Gene3D" id="4.10.910.10">
    <property type="entry name" value="30s ribosomal protein s13, domain 2"/>
    <property type="match status" value="1"/>
</dbReference>
<dbReference type="PIRSF" id="PIRSF002134">
    <property type="entry name" value="Ribosomal_S13"/>
    <property type="match status" value="1"/>
</dbReference>
<dbReference type="GO" id="GO:0005829">
    <property type="term" value="C:cytosol"/>
    <property type="evidence" value="ECO:0007669"/>
    <property type="project" value="TreeGrafter"/>
</dbReference>
<dbReference type="PANTHER" id="PTHR10871:SF1">
    <property type="entry name" value="SMALL RIBOSOMAL SUBUNIT PROTEIN US13M"/>
    <property type="match status" value="1"/>
</dbReference>
<evidence type="ECO:0000256" key="10">
    <source>
        <dbReference type="SAM" id="MobiDB-lite"/>
    </source>
</evidence>
<dbReference type="PROSITE" id="PS00646">
    <property type="entry name" value="RIBOSOMAL_S13_1"/>
    <property type="match status" value="1"/>
</dbReference>
<dbReference type="InterPro" id="IPR001892">
    <property type="entry name" value="Ribosomal_uS13"/>
</dbReference>
<evidence type="ECO:0000313" key="11">
    <source>
        <dbReference type="EMBL" id="PST37721.1"/>
    </source>
</evidence>
<dbReference type="Pfam" id="PF00416">
    <property type="entry name" value="Ribosomal_S13"/>
    <property type="match status" value="1"/>
</dbReference>
<dbReference type="InterPro" id="IPR018269">
    <property type="entry name" value="Ribosomal_uS13_CS"/>
</dbReference>
<evidence type="ECO:0000256" key="3">
    <source>
        <dbReference type="ARBA" id="ARBA00022730"/>
    </source>
</evidence>
<evidence type="ECO:0000256" key="7">
    <source>
        <dbReference type="ARBA" id="ARBA00035166"/>
    </source>
</evidence>
<dbReference type="GeneID" id="79839211"/>
<accession>A0A2T3FR38</accession>